<protein>
    <recommendedName>
        <fullName evidence="3">Reverse transcriptase Ty1/copia-type domain-containing protein</fullName>
    </recommendedName>
</protein>
<dbReference type="Proteomes" id="UP000765509">
    <property type="component" value="Unassembled WGS sequence"/>
</dbReference>
<comment type="caution">
    <text evidence="1">The sequence shown here is derived from an EMBL/GenBank/DDBJ whole genome shotgun (WGS) entry which is preliminary data.</text>
</comment>
<evidence type="ECO:0000313" key="1">
    <source>
        <dbReference type="EMBL" id="MBW0521160.1"/>
    </source>
</evidence>
<accession>A0A9Q3EE45</accession>
<sequence length="210" mass="24055">MEQKILPYSRWANALLSTSSDDPRTFRQALPSPNKEAWMEVINKELNSMASLNVWEVINLDTGYRLIGMTHNSLAWITPRLMVSKGLLYSKVPCEGITTYSNADLGNCRVSQQFVSGYLETLKGFLLFWKTWKQPYVSLSTAEAEYKALCDLTSELLWLCRLVKEFCLFSTIYPIVVQEDNQSCINAANGDCNVNKKRMKHVIIKLHFIK</sequence>
<dbReference type="AlphaFoldDB" id="A0A9Q3EE45"/>
<gene>
    <name evidence="1" type="ORF">O181_060875</name>
</gene>
<organism evidence="1 2">
    <name type="scientific">Austropuccinia psidii MF-1</name>
    <dbReference type="NCBI Taxonomy" id="1389203"/>
    <lineage>
        <taxon>Eukaryota</taxon>
        <taxon>Fungi</taxon>
        <taxon>Dikarya</taxon>
        <taxon>Basidiomycota</taxon>
        <taxon>Pucciniomycotina</taxon>
        <taxon>Pucciniomycetes</taxon>
        <taxon>Pucciniales</taxon>
        <taxon>Sphaerophragmiaceae</taxon>
        <taxon>Austropuccinia</taxon>
    </lineage>
</organism>
<dbReference type="PANTHER" id="PTHR11439">
    <property type="entry name" value="GAG-POL-RELATED RETROTRANSPOSON"/>
    <property type="match status" value="1"/>
</dbReference>
<proteinExistence type="predicted"/>
<evidence type="ECO:0008006" key="3">
    <source>
        <dbReference type="Google" id="ProtNLM"/>
    </source>
</evidence>
<dbReference type="PANTHER" id="PTHR11439:SF470">
    <property type="entry name" value="CYSTEINE-RICH RLK (RECEPTOR-LIKE PROTEIN KINASE) 8"/>
    <property type="match status" value="1"/>
</dbReference>
<name>A0A9Q3EE45_9BASI</name>
<reference evidence="1" key="1">
    <citation type="submission" date="2021-03" db="EMBL/GenBank/DDBJ databases">
        <title>Draft genome sequence of rust myrtle Austropuccinia psidii MF-1, a brazilian biotype.</title>
        <authorList>
            <person name="Quecine M.C."/>
            <person name="Pachon D.M.R."/>
            <person name="Bonatelli M.L."/>
            <person name="Correr F.H."/>
            <person name="Franceschini L.M."/>
            <person name="Leite T.F."/>
            <person name="Margarido G.R.A."/>
            <person name="Almeida C.A."/>
            <person name="Ferrarezi J.A."/>
            <person name="Labate C.A."/>
        </authorList>
    </citation>
    <scope>NUCLEOTIDE SEQUENCE</scope>
    <source>
        <strain evidence="1">MF-1</strain>
    </source>
</reference>
<dbReference type="EMBL" id="AVOT02028618">
    <property type="protein sequence ID" value="MBW0521160.1"/>
    <property type="molecule type" value="Genomic_DNA"/>
</dbReference>
<keyword evidence="2" id="KW-1185">Reference proteome</keyword>
<dbReference type="CDD" id="cd09272">
    <property type="entry name" value="RNase_HI_RT_Ty1"/>
    <property type="match status" value="1"/>
</dbReference>
<evidence type="ECO:0000313" key="2">
    <source>
        <dbReference type="Proteomes" id="UP000765509"/>
    </source>
</evidence>